<evidence type="ECO:0008006" key="4">
    <source>
        <dbReference type="Google" id="ProtNLM"/>
    </source>
</evidence>
<name>A0A444LA20_9HYPH</name>
<dbReference type="RefSeq" id="WP_128445784.1">
    <property type="nucleotide sequence ID" value="NZ_SBIP01000008.1"/>
</dbReference>
<comment type="caution">
    <text evidence="2">The sequence shown here is derived from an EMBL/GenBank/DDBJ whole genome shotgun (WGS) entry which is preliminary data.</text>
</comment>
<reference evidence="2 3" key="1">
    <citation type="submission" date="2019-01" db="EMBL/GenBank/DDBJ databases">
        <title>The draft genome of Rhizobium sp. 24NR.</title>
        <authorList>
            <person name="Liu L."/>
            <person name="Liang L."/>
            <person name="Shi S."/>
            <person name="Xu L."/>
            <person name="Wang X."/>
            <person name="Li L."/>
            <person name="Zhang X."/>
        </authorList>
    </citation>
    <scope>NUCLEOTIDE SEQUENCE [LARGE SCALE GENOMIC DNA]</scope>
    <source>
        <strain evidence="2 3">24NR</strain>
    </source>
</reference>
<evidence type="ECO:0000313" key="3">
    <source>
        <dbReference type="Proteomes" id="UP000287687"/>
    </source>
</evidence>
<feature type="chain" id="PRO_5019231807" description="DUF5666 domain-containing protein" evidence="1">
    <location>
        <begin position="30"/>
        <end position="207"/>
    </location>
</feature>
<dbReference type="EMBL" id="SBIP01000008">
    <property type="protein sequence ID" value="RWX74414.1"/>
    <property type="molecule type" value="Genomic_DNA"/>
</dbReference>
<dbReference type="Proteomes" id="UP000287687">
    <property type="component" value="Unassembled WGS sequence"/>
</dbReference>
<proteinExistence type="predicted"/>
<dbReference type="OrthoDB" id="9799947at2"/>
<evidence type="ECO:0000256" key="1">
    <source>
        <dbReference type="SAM" id="SignalP"/>
    </source>
</evidence>
<protein>
    <recommendedName>
        <fullName evidence="4">DUF5666 domain-containing protein</fullName>
    </recommendedName>
</protein>
<keyword evidence="1" id="KW-0732">Signal</keyword>
<evidence type="ECO:0000313" key="2">
    <source>
        <dbReference type="EMBL" id="RWX74414.1"/>
    </source>
</evidence>
<feature type="signal peptide" evidence="1">
    <location>
        <begin position="1"/>
        <end position="29"/>
    </location>
</feature>
<gene>
    <name evidence="2" type="ORF">EPK99_24835</name>
</gene>
<dbReference type="AlphaFoldDB" id="A0A444LA20"/>
<keyword evidence="3" id="KW-1185">Reference proteome</keyword>
<sequence length="207" mass="21064">MNCSIFAKATLSLAAGTVVLLTAMQAADAADRVRISGTVESLNGDTLMIKNLDSKEIKVMLKPGMNVMGIKKASAADIKPGDFVGIGSQPTPSGINGAVQVVIFPASMKGTGEGDRAWNVTPNGTMTNATVADAVEDVNGPVLTLAYQGGQRKISIPDDTTIVAISPATKEDLKAGAAVSVQGVSSGNHMMDADAVRVGLAGATPPR</sequence>
<organism evidence="2 3">
    <name type="scientific">Neorhizobium lilium</name>
    <dbReference type="NCBI Taxonomy" id="2503024"/>
    <lineage>
        <taxon>Bacteria</taxon>
        <taxon>Pseudomonadati</taxon>
        <taxon>Pseudomonadota</taxon>
        <taxon>Alphaproteobacteria</taxon>
        <taxon>Hyphomicrobiales</taxon>
        <taxon>Rhizobiaceae</taxon>
        <taxon>Rhizobium/Agrobacterium group</taxon>
        <taxon>Neorhizobium</taxon>
    </lineage>
</organism>
<accession>A0A444LA20</accession>